<dbReference type="Gene3D" id="1.10.10.60">
    <property type="entry name" value="Homeodomain-like"/>
    <property type="match status" value="1"/>
</dbReference>
<keyword evidence="3" id="KW-1185">Reference proteome</keyword>
<dbReference type="PANTHER" id="PTHR33609:SF1">
    <property type="entry name" value="TRANSPOSASE"/>
    <property type="match status" value="1"/>
</dbReference>
<dbReference type="PANTHER" id="PTHR33609">
    <property type="entry name" value="LOW CALCIUM RESPONSE LOCUS PROTEIN S"/>
    <property type="match status" value="1"/>
</dbReference>
<reference evidence="2 3" key="1">
    <citation type="submission" date="2017-10" db="EMBL/GenBank/DDBJ databases">
        <title>Whole genome sequencing of Pseudoxanthomonas broegbernensis DSM 12573(T).</title>
        <authorList>
            <person name="Kumar S."/>
            <person name="Bansal K."/>
            <person name="Kaur A."/>
            <person name="Patil P."/>
            <person name="Sharma S."/>
            <person name="Patil P.B."/>
        </authorList>
    </citation>
    <scope>NUCLEOTIDE SEQUENCE [LARGE SCALE GENOMIC DNA]</scope>
    <source>
        <strain evidence="2 3">DSM 12573</strain>
    </source>
</reference>
<dbReference type="GO" id="GO:0003677">
    <property type="term" value="F:DNA binding"/>
    <property type="evidence" value="ECO:0007669"/>
    <property type="project" value="InterPro"/>
</dbReference>
<dbReference type="Proteomes" id="UP000462066">
    <property type="component" value="Unassembled WGS sequence"/>
</dbReference>
<organism evidence="2 3">
    <name type="scientific">Pseudoxanthomonas broegbernensis</name>
    <dbReference type="NCBI Taxonomy" id="83619"/>
    <lineage>
        <taxon>Bacteria</taxon>
        <taxon>Pseudomonadati</taxon>
        <taxon>Pseudomonadota</taxon>
        <taxon>Gammaproteobacteria</taxon>
        <taxon>Lysobacterales</taxon>
        <taxon>Lysobacteraceae</taxon>
        <taxon>Pseudoxanthomonas</taxon>
    </lineage>
</organism>
<comment type="similarity">
    <text evidence="1">Belongs to the transposase 8 family.</text>
</comment>
<dbReference type="GO" id="GO:0006313">
    <property type="term" value="P:DNA transposition"/>
    <property type="evidence" value="ECO:0007669"/>
    <property type="project" value="InterPro"/>
</dbReference>
<dbReference type="InterPro" id="IPR052546">
    <property type="entry name" value="Transposase_8_domain"/>
</dbReference>
<proteinExistence type="inferred from homology"/>
<evidence type="ECO:0000256" key="1">
    <source>
        <dbReference type="ARBA" id="ARBA00009964"/>
    </source>
</evidence>
<gene>
    <name evidence="2" type="ORF">B1992_00235</name>
</gene>
<dbReference type="EMBL" id="MWIP01000001">
    <property type="protein sequence ID" value="KAF1687911.1"/>
    <property type="molecule type" value="Genomic_DNA"/>
</dbReference>
<dbReference type="InterPro" id="IPR009057">
    <property type="entry name" value="Homeodomain-like_sf"/>
</dbReference>
<evidence type="ECO:0000313" key="2">
    <source>
        <dbReference type="EMBL" id="KAF1687911.1"/>
    </source>
</evidence>
<evidence type="ECO:0008006" key="4">
    <source>
        <dbReference type="Google" id="ProtNLM"/>
    </source>
</evidence>
<dbReference type="SUPFAM" id="SSF46689">
    <property type="entry name" value="Homeodomain-like"/>
    <property type="match status" value="1"/>
</dbReference>
<accession>A0A7V8GPU0</accession>
<protein>
    <recommendedName>
        <fullName evidence="4">Transposase</fullName>
    </recommendedName>
</protein>
<dbReference type="GO" id="GO:0004803">
    <property type="term" value="F:transposase activity"/>
    <property type="evidence" value="ECO:0007669"/>
    <property type="project" value="InterPro"/>
</dbReference>
<dbReference type="AlphaFoldDB" id="A0A7V8GPU0"/>
<dbReference type="Pfam" id="PF01527">
    <property type="entry name" value="HTH_Tnp_1"/>
    <property type="match status" value="1"/>
</dbReference>
<name>A0A7V8GPU0_9GAMM</name>
<evidence type="ECO:0000313" key="3">
    <source>
        <dbReference type="Proteomes" id="UP000462066"/>
    </source>
</evidence>
<comment type="caution">
    <text evidence="2">The sequence shown here is derived from an EMBL/GenBank/DDBJ whole genome shotgun (WGS) entry which is preliminary data.</text>
</comment>
<sequence>MKKSKFTEEQIAFALKQAQSGTTVEEICRKMGISQATFYAWRKSWTTSPRRA</sequence>
<dbReference type="InterPro" id="IPR002514">
    <property type="entry name" value="Transposase_8"/>
</dbReference>